<keyword evidence="1" id="KW-0533">Nickel</keyword>
<dbReference type="EMBL" id="RBAH01000037">
    <property type="protein sequence ID" value="RKN65454.1"/>
    <property type="molecule type" value="Genomic_DNA"/>
</dbReference>
<dbReference type="Proteomes" id="UP000282311">
    <property type="component" value="Unassembled WGS sequence"/>
</dbReference>
<sequence>MFDHKSEHIDEHMALLQANIDDMNPEYTSYVMDRLFEAGANDVYWIPIIMKRGRPGMMLNVLVAEERIPDMEAIIFAETTTLGLRYLKAAVHRLGREFAKVETSWGPVTVKLGYHQGQLVQMAPEFKECEAIAKRHGVPLKQVYEEVRRGFADKGDHDGGSQP</sequence>
<dbReference type="PANTHER" id="PTHR36566:SF1">
    <property type="entry name" value="PYRIDINIUM-3,5-BISTHIOCARBOXYLIC ACID MONONUCLEOTIDE NICKEL INSERTION PROTEIN"/>
    <property type="match status" value="1"/>
</dbReference>
<dbReference type="Gene3D" id="3.10.20.300">
    <property type="entry name" value="mk0293 like domain"/>
    <property type="match status" value="1"/>
</dbReference>
<reference evidence="2 3" key="1">
    <citation type="journal article" date="2007" name="Int. J. Syst. Evol. Microbiol.">
        <title>Paenibacillus ginsengarvi sp. nov., isolated from soil from ginseng cultivation.</title>
        <authorList>
            <person name="Yoon M.H."/>
            <person name="Ten L.N."/>
            <person name="Im W.T."/>
        </authorList>
    </citation>
    <scope>NUCLEOTIDE SEQUENCE [LARGE SCALE GENOMIC DNA]</scope>
    <source>
        <strain evidence="2 3">KCTC 13059</strain>
    </source>
</reference>
<dbReference type="Gene3D" id="3.30.70.1380">
    <property type="entry name" value="Transcriptional regulatory protein pf0864 domain like"/>
    <property type="match status" value="1"/>
</dbReference>
<proteinExistence type="predicted"/>
<dbReference type="OrthoDB" id="9765625at2"/>
<keyword evidence="3" id="KW-1185">Reference proteome</keyword>
<organism evidence="2 3">
    <name type="scientific">Paenibacillus ginsengarvi</name>
    <dbReference type="NCBI Taxonomy" id="400777"/>
    <lineage>
        <taxon>Bacteria</taxon>
        <taxon>Bacillati</taxon>
        <taxon>Bacillota</taxon>
        <taxon>Bacilli</taxon>
        <taxon>Bacillales</taxon>
        <taxon>Paenibacillaceae</taxon>
        <taxon>Paenibacillus</taxon>
    </lineage>
</organism>
<protein>
    <submittedName>
        <fullName evidence="2">DUF111 family protein</fullName>
    </submittedName>
</protein>
<gene>
    <name evidence="2" type="ORF">D7M11_32340</name>
</gene>
<comment type="caution">
    <text evidence="2">The sequence shown here is derived from an EMBL/GenBank/DDBJ whole genome shotgun (WGS) entry which is preliminary data.</text>
</comment>
<dbReference type="InterPro" id="IPR002822">
    <property type="entry name" value="Ni_insertion"/>
</dbReference>
<dbReference type="Pfam" id="PF01969">
    <property type="entry name" value="Ni_insertion"/>
    <property type="match status" value="1"/>
</dbReference>
<dbReference type="AlphaFoldDB" id="A0A3B0AYT4"/>
<name>A0A3B0AYT4_9BACL</name>
<evidence type="ECO:0000256" key="1">
    <source>
        <dbReference type="ARBA" id="ARBA00022596"/>
    </source>
</evidence>
<evidence type="ECO:0000313" key="2">
    <source>
        <dbReference type="EMBL" id="RKN65454.1"/>
    </source>
</evidence>
<accession>A0A3B0AYT4</accession>
<evidence type="ECO:0000313" key="3">
    <source>
        <dbReference type="Proteomes" id="UP000282311"/>
    </source>
</evidence>
<dbReference type="RefSeq" id="WP_120751422.1">
    <property type="nucleotide sequence ID" value="NZ_RBAH01000037.1"/>
</dbReference>
<dbReference type="PANTHER" id="PTHR36566">
    <property type="entry name" value="NICKEL INSERTION PROTEIN-RELATED"/>
    <property type="match status" value="1"/>
</dbReference>